<dbReference type="AlphaFoldDB" id="A0A8S3TS98"/>
<dbReference type="InterPro" id="IPR013162">
    <property type="entry name" value="CD80_C2-set"/>
</dbReference>
<evidence type="ECO:0000313" key="4">
    <source>
        <dbReference type="Proteomes" id="UP000683360"/>
    </source>
</evidence>
<dbReference type="InterPro" id="IPR013783">
    <property type="entry name" value="Ig-like_fold"/>
</dbReference>
<dbReference type="InterPro" id="IPR036179">
    <property type="entry name" value="Ig-like_dom_sf"/>
</dbReference>
<organism evidence="3 4">
    <name type="scientific">Mytilus edulis</name>
    <name type="common">Blue mussel</name>
    <dbReference type="NCBI Taxonomy" id="6550"/>
    <lineage>
        <taxon>Eukaryota</taxon>
        <taxon>Metazoa</taxon>
        <taxon>Spiralia</taxon>
        <taxon>Lophotrochozoa</taxon>
        <taxon>Mollusca</taxon>
        <taxon>Bivalvia</taxon>
        <taxon>Autobranchia</taxon>
        <taxon>Pteriomorphia</taxon>
        <taxon>Mytilida</taxon>
        <taxon>Mytiloidea</taxon>
        <taxon>Mytilidae</taxon>
        <taxon>Mytilinae</taxon>
        <taxon>Mytilus</taxon>
    </lineage>
</organism>
<dbReference type="Gene3D" id="2.60.40.10">
    <property type="entry name" value="Immunoglobulins"/>
    <property type="match status" value="1"/>
</dbReference>
<keyword evidence="1" id="KW-1015">Disulfide bond</keyword>
<sequence length="152" mass="17075">MCNVPRIVKPVIVPFVSNTLSTDENKLFNTLCQTVGSRPAASMHWLLGQQNITSNSTSQSNEQSSTDKYTVTSNLRYRVDRRYNGQMLTCRGSNVAGYTETSLTLNVKCKCNCIYSACKVCIVCANIYQLCSNNNRSYYKQIKSESTKKIVQ</sequence>
<dbReference type="InterPro" id="IPR007110">
    <property type="entry name" value="Ig-like_dom"/>
</dbReference>
<dbReference type="Pfam" id="PF08205">
    <property type="entry name" value="C2-set_2"/>
    <property type="match status" value="1"/>
</dbReference>
<gene>
    <name evidence="3" type="ORF">MEDL_45282</name>
</gene>
<evidence type="ECO:0000259" key="2">
    <source>
        <dbReference type="PROSITE" id="PS50835"/>
    </source>
</evidence>
<dbReference type="Proteomes" id="UP000683360">
    <property type="component" value="Unassembled WGS sequence"/>
</dbReference>
<proteinExistence type="predicted"/>
<dbReference type="SUPFAM" id="SSF48726">
    <property type="entry name" value="Immunoglobulin"/>
    <property type="match status" value="1"/>
</dbReference>
<accession>A0A8S3TS98</accession>
<reference evidence="3" key="1">
    <citation type="submission" date="2021-03" db="EMBL/GenBank/DDBJ databases">
        <authorList>
            <person name="Bekaert M."/>
        </authorList>
    </citation>
    <scope>NUCLEOTIDE SEQUENCE</scope>
</reference>
<dbReference type="PANTHER" id="PTHR23278:SF32">
    <property type="entry name" value="NEUROMUSCULIN, ISOFORM E"/>
    <property type="match status" value="1"/>
</dbReference>
<keyword evidence="4" id="KW-1185">Reference proteome</keyword>
<name>A0A8S3TS98_MYTED</name>
<protein>
    <recommendedName>
        <fullName evidence="2">Ig-like domain-containing protein</fullName>
    </recommendedName>
</protein>
<comment type="caution">
    <text evidence="3">The sequence shown here is derived from an EMBL/GenBank/DDBJ whole genome shotgun (WGS) entry which is preliminary data.</text>
</comment>
<feature type="domain" description="Ig-like" evidence="2">
    <location>
        <begin position="10"/>
        <end position="106"/>
    </location>
</feature>
<dbReference type="EMBL" id="CAJPWZ010002187">
    <property type="protein sequence ID" value="CAG2232582.1"/>
    <property type="molecule type" value="Genomic_DNA"/>
</dbReference>
<evidence type="ECO:0000256" key="1">
    <source>
        <dbReference type="ARBA" id="ARBA00023157"/>
    </source>
</evidence>
<dbReference type="PANTHER" id="PTHR23278">
    <property type="entry name" value="SIDESTEP PROTEIN"/>
    <property type="match status" value="1"/>
</dbReference>
<evidence type="ECO:0000313" key="3">
    <source>
        <dbReference type="EMBL" id="CAG2232582.1"/>
    </source>
</evidence>
<dbReference type="PROSITE" id="PS50835">
    <property type="entry name" value="IG_LIKE"/>
    <property type="match status" value="1"/>
</dbReference>